<feature type="chain" id="PRO_5020506620" description="DUF6850 domain-containing protein" evidence="1">
    <location>
        <begin position="21"/>
        <end position="518"/>
    </location>
</feature>
<feature type="signal peptide" evidence="1">
    <location>
        <begin position="1"/>
        <end position="20"/>
    </location>
</feature>
<comment type="caution">
    <text evidence="3">The sequence shown here is derived from an EMBL/GenBank/DDBJ whole genome shotgun (WGS) entry which is preliminary data.</text>
</comment>
<keyword evidence="4" id="KW-1185">Reference proteome</keyword>
<protein>
    <recommendedName>
        <fullName evidence="2">DUF6850 domain-containing protein</fullName>
    </recommendedName>
</protein>
<dbReference type="Proteomes" id="UP000291485">
    <property type="component" value="Unassembled WGS sequence"/>
</dbReference>
<sequence>MKNIVLYMFLVFFTTFTASAQVDDAVDVATKNKQFSADSTKFSAYEFAKSSPFFIKKLMPLKFNSLKIGQVFEKGHLMKAQDATQLNNTALSTEGVSQLKSITLWGLFSYNRSVEDSTSFSHQTRNNLANPYYFGSVKNLNYQRTVYNLSALASKNLLGNNLPIGLGADYRIGNHYSTNDPRGEISDYQLNLVGSIGYNITKELAIGAAYRYGYGLEKVNVAYKNSSLSQGRVIPEYTNYLINGYGEGEEYNERRTFQNNQKRDGFDGYITFDNDNVGSFNFTFQTSKEKQKFNYRYDGGIINYNSFNLVNQNYRLFWLKRIAANSLSVDLKYTTNDGDNYLDAYLANSYLYRNNTIAARGRYTISKKQFTHYFGFGLSKYEERKQDGIAGNDIRFNQLNYSLSYGLSHQNKNNHIWGINATALYNQYLDSDFNVLLVNEGVFTRNVIYYDYAYNTTSKFGGNLTADYSIPMFKQIQAGIKIGVGYWRRDNLKDFGRVLTSAPGKDRFSSNISLNLYF</sequence>
<gene>
    <name evidence="3" type="ORF">EZ449_15030</name>
</gene>
<dbReference type="EMBL" id="SJSN01000011">
    <property type="protein sequence ID" value="TCD07100.1"/>
    <property type="molecule type" value="Genomic_DNA"/>
</dbReference>
<dbReference type="RefSeq" id="WP_131560261.1">
    <property type="nucleotide sequence ID" value="NZ_SJSN01000011.1"/>
</dbReference>
<reference evidence="3 4" key="1">
    <citation type="submission" date="2019-02" db="EMBL/GenBank/DDBJ databases">
        <title>Pedobacter sp. RP-3-11 sp. nov., isolated from Arctic soil.</title>
        <authorList>
            <person name="Dahal R.H."/>
        </authorList>
    </citation>
    <scope>NUCLEOTIDE SEQUENCE [LARGE SCALE GENOMIC DNA]</scope>
    <source>
        <strain evidence="3 4">RP-3-11</strain>
    </source>
</reference>
<accession>A0A4R0P1S8</accession>
<feature type="domain" description="DUF6850" evidence="2">
    <location>
        <begin position="55"/>
        <end position="518"/>
    </location>
</feature>
<keyword evidence="1" id="KW-0732">Signal</keyword>
<proteinExistence type="predicted"/>
<name>A0A4R0P1S8_9SPHI</name>
<evidence type="ECO:0000259" key="2">
    <source>
        <dbReference type="Pfam" id="PF21012"/>
    </source>
</evidence>
<dbReference type="Pfam" id="PF21012">
    <property type="entry name" value="DUF6850"/>
    <property type="match status" value="1"/>
</dbReference>
<dbReference type="AlphaFoldDB" id="A0A4R0P1S8"/>
<organism evidence="3 4">
    <name type="scientific">Pedobacter frigidisoli</name>
    <dbReference type="NCBI Taxonomy" id="2530455"/>
    <lineage>
        <taxon>Bacteria</taxon>
        <taxon>Pseudomonadati</taxon>
        <taxon>Bacteroidota</taxon>
        <taxon>Sphingobacteriia</taxon>
        <taxon>Sphingobacteriales</taxon>
        <taxon>Sphingobacteriaceae</taxon>
        <taxon>Pedobacter</taxon>
    </lineage>
</organism>
<dbReference type="InterPro" id="IPR049236">
    <property type="entry name" value="DUF6850"/>
</dbReference>
<dbReference type="OrthoDB" id="831538at2"/>
<evidence type="ECO:0000256" key="1">
    <source>
        <dbReference type="SAM" id="SignalP"/>
    </source>
</evidence>
<evidence type="ECO:0000313" key="3">
    <source>
        <dbReference type="EMBL" id="TCD07100.1"/>
    </source>
</evidence>
<evidence type="ECO:0000313" key="4">
    <source>
        <dbReference type="Proteomes" id="UP000291485"/>
    </source>
</evidence>